<feature type="compositionally biased region" description="Low complexity" evidence="1">
    <location>
        <begin position="102"/>
        <end position="112"/>
    </location>
</feature>
<proteinExistence type="predicted"/>
<reference evidence="3 4" key="1">
    <citation type="submission" date="2019-03" db="EMBL/GenBank/DDBJ databases">
        <title>Rhodosporidium diobovatum UCD-FST 08-225 genome sequencing, assembly, and annotation.</title>
        <authorList>
            <person name="Fakankun I.U."/>
            <person name="Fristensky B."/>
            <person name="Levin D.B."/>
        </authorList>
    </citation>
    <scope>NUCLEOTIDE SEQUENCE [LARGE SCALE GENOMIC DNA]</scope>
    <source>
        <strain evidence="3 4">UCD-FST 08-225</strain>
    </source>
</reference>
<dbReference type="SUPFAM" id="SSF57959">
    <property type="entry name" value="Leucine zipper domain"/>
    <property type="match status" value="1"/>
</dbReference>
<dbReference type="Pfam" id="PF00170">
    <property type="entry name" value="bZIP_1"/>
    <property type="match status" value="1"/>
</dbReference>
<feature type="domain" description="BZIP" evidence="2">
    <location>
        <begin position="56"/>
        <end position="94"/>
    </location>
</feature>
<dbReference type="InterPro" id="IPR004827">
    <property type="entry name" value="bZIP"/>
</dbReference>
<accession>A0A5C5FJS5</accession>
<feature type="region of interest" description="Disordered" evidence="1">
    <location>
        <begin position="95"/>
        <end position="120"/>
    </location>
</feature>
<dbReference type="Proteomes" id="UP000311382">
    <property type="component" value="Unassembled WGS sequence"/>
</dbReference>
<feature type="compositionally biased region" description="Basic and acidic residues" evidence="1">
    <location>
        <begin position="55"/>
        <end position="67"/>
    </location>
</feature>
<gene>
    <name evidence="3" type="ORF">DMC30DRAFT_420239</name>
</gene>
<name>A0A5C5FJS5_9BASI</name>
<dbReference type="STRING" id="5288.A0A5C5FJS5"/>
<dbReference type="EMBL" id="SOZI01000276">
    <property type="protein sequence ID" value="TNY16980.1"/>
    <property type="molecule type" value="Genomic_DNA"/>
</dbReference>
<dbReference type="InterPro" id="IPR046347">
    <property type="entry name" value="bZIP_sf"/>
</dbReference>
<keyword evidence="4" id="KW-1185">Reference proteome</keyword>
<evidence type="ECO:0000259" key="2">
    <source>
        <dbReference type="PROSITE" id="PS50217"/>
    </source>
</evidence>
<feature type="compositionally biased region" description="Low complexity" evidence="1">
    <location>
        <begin position="30"/>
        <end position="41"/>
    </location>
</feature>
<dbReference type="OrthoDB" id="295274at2759"/>
<dbReference type="Gene3D" id="1.20.5.170">
    <property type="match status" value="1"/>
</dbReference>
<dbReference type="AlphaFoldDB" id="A0A5C5FJS5"/>
<evidence type="ECO:0000313" key="4">
    <source>
        <dbReference type="Proteomes" id="UP000311382"/>
    </source>
</evidence>
<dbReference type="GO" id="GO:0003700">
    <property type="term" value="F:DNA-binding transcription factor activity"/>
    <property type="evidence" value="ECO:0007669"/>
    <property type="project" value="InterPro"/>
</dbReference>
<sequence>MDSPSPRAPSSRKRTATSAALNMDHDAAEEGPGSAAAAAAPAKKKRAPRSTAAEKQAKKLARMERNRLAAQVSRDKKRHQAEFLEARVAELEAQLVQGGGSPSPSSSSAGGFPPTPASVTMALPSTVTTAAPALARDPLVERLQEENESLKTQLALERLQSQSLQIRLSALESKFGRLERLLTVPPVVPSFTPAVDVNSAADVPLDLDALLALDFGPSAPVAASDPGVDQGLAPLADADVAQAWADWASGIDLASLEAPQPTAVVAAAPAPVEAHQDEFDLFEFLRQDATAAPEAVC</sequence>
<dbReference type="PROSITE" id="PS50217">
    <property type="entry name" value="BZIP"/>
    <property type="match status" value="1"/>
</dbReference>
<evidence type="ECO:0000313" key="3">
    <source>
        <dbReference type="EMBL" id="TNY16980.1"/>
    </source>
</evidence>
<organism evidence="3 4">
    <name type="scientific">Rhodotorula diobovata</name>
    <dbReference type="NCBI Taxonomy" id="5288"/>
    <lineage>
        <taxon>Eukaryota</taxon>
        <taxon>Fungi</taxon>
        <taxon>Dikarya</taxon>
        <taxon>Basidiomycota</taxon>
        <taxon>Pucciniomycotina</taxon>
        <taxon>Microbotryomycetes</taxon>
        <taxon>Sporidiobolales</taxon>
        <taxon>Sporidiobolaceae</taxon>
        <taxon>Rhodotorula</taxon>
    </lineage>
</organism>
<evidence type="ECO:0000256" key="1">
    <source>
        <dbReference type="SAM" id="MobiDB-lite"/>
    </source>
</evidence>
<feature type="region of interest" description="Disordered" evidence="1">
    <location>
        <begin position="1"/>
        <end position="79"/>
    </location>
</feature>
<protein>
    <recommendedName>
        <fullName evidence="2">BZIP domain-containing protein</fullName>
    </recommendedName>
</protein>
<comment type="caution">
    <text evidence="3">The sequence shown here is derived from an EMBL/GenBank/DDBJ whole genome shotgun (WGS) entry which is preliminary data.</text>
</comment>